<reference evidence="13 14" key="1">
    <citation type="submission" date="2013-03" db="EMBL/GenBank/DDBJ databases">
        <title>The Genome Sequence of Enterococcus columbae ATCC_51263 (PacBio/Illumina hybrid assembly).</title>
        <authorList>
            <consortium name="The Broad Institute Genomics Platform"/>
            <consortium name="The Broad Institute Genome Sequencing Center for Infectious Disease"/>
            <person name="Earl A."/>
            <person name="Russ C."/>
            <person name="Gilmore M."/>
            <person name="Surin D."/>
            <person name="Walker B."/>
            <person name="Young S."/>
            <person name="Zeng Q."/>
            <person name="Gargeya S."/>
            <person name="Fitzgerald M."/>
            <person name="Haas B."/>
            <person name="Abouelleil A."/>
            <person name="Allen A.W."/>
            <person name="Alvarado L."/>
            <person name="Arachchi H.M."/>
            <person name="Berlin A.M."/>
            <person name="Chapman S.B."/>
            <person name="Gainer-Dewar J."/>
            <person name="Goldberg J."/>
            <person name="Griggs A."/>
            <person name="Gujja S."/>
            <person name="Hansen M."/>
            <person name="Howarth C."/>
            <person name="Imamovic A."/>
            <person name="Ireland A."/>
            <person name="Larimer J."/>
            <person name="McCowan C."/>
            <person name="Murphy C."/>
            <person name="Pearson M."/>
            <person name="Poon T.W."/>
            <person name="Priest M."/>
            <person name="Roberts A."/>
            <person name="Saif S."/>
            <person name="Shea T."/>
            <person name="Sisk P."/>
            <person name="Sykes S."/>
            <person name="Wortman J."/>
            <person name="Nusbaum C."/>
            <person name="Birren B."/>
        </authorList>
    </citation>
    <scope>NUCLEOTIDE SEQUENCE [LARGE SCALE GENOMIC DNA]</scope>
    <source>
        <strain evidence="13 14">ATCC 51263</strain>
    </source>
</reference>
<feature type="transmembrane region" description="Helical" evidence="11">
    <location>
        <begin position="6"/>
        <end position="25"/>
    </location>
</feature>
<dbReference type="AlphaFoldDB" id="S1P5J9"/>
<dbReference type="CDD" id="cd23081">
    <property type="entry name" value="cpPDZ_EcRseP-like"/>
    <property type="match status" value="1"/>
</dbReference>
<protein>
    <recommendedName>
        <fullName evidence="11">Zinc metalloprotease</fullName>
        <ecNumber evidence="11">3.4.24.-</ecNumber>
    </recommendedName>
</protein>
<dbReference type="NCBIfam" id="TIGR00054">
    <property type="entry name" value="RIP metalloprotease RseP"/>
    <property type="match status" value="1"/>
</dbReference>
<dbReference type="eggNOG" id="COG0750">
    <property type="taxonomic scope" value="Bacteria"/>
</dbReference>
<evidence type="ECO:0000313" key="13">
    <source>
        <dbReference type="EMBL" id="EOW87646.1"/>
    </source>
</evidence>
<evidence type="ECO:0000256" key="4">
    <source>
        <dbReference type="ARBA" id="ARBA00022670"/>
    </source>
</evidence>
<dbReference type="InterPro" id="IPR041489">
    <property type="entry name" value="PDZ_6"/>
</dbReference>
<dbReference type="EC" id="3.4.24.-" evidence="11"/>
<dbReference type="GO" id="GO:0006508">
    <property type="term" value="P:proteolysis"/>
    <property type="evidence" value="ECO:0007669"/>
    <property type="project" value="UniProtKB-KW"/>
</dbReference>
<feature type="domain" description="PDZ" evidence="12">
    <location>
        <begin position="207"/>
        <end position="237"/>
    </location>
</feature>
<evidence type="ECO:0000256" key="8">
    <source>
        <dbReference type="ARBA" id="ARBA00022989"/>
    </source>
</evidence>
<comment type="subcellular location">
    <subcellularLocation>
        <location evidence="2">Membrane</location>
        <topology evidence="2">Multi-pass membrane protein</topology>
    </subcellularLocation>
</comment>
<feature type="transmembrane region" description="Helical" evidence="11">
    <location>
        <begin position="347"/>
        <end position="365"/>
    </location>
</feature>
<keyword evidence="11" id="KW-0479">Metal-binding</keyword>
<dbReference type="Pfam" id="PF02163">
    <property type="entry name" value="Peptidase_M50"/>
    <property type="match status" value="1"/>
</dbReference>
<evidence type="ECO:0000256" key="3">
    <source>
        <dbReference type="ARBA" id="ARBA00007931"/>
    </source>
</evidence>
<dbReference type="GO" id="GO:0046872">
    <property type="term" value="F:metal ion binding"/>
    <property type="evidence" value="ECO:0007669"/>
    <property type="project" value="UniProtKB-KW"/>
</dbReference>
<dbReference type="OrthoDB" id="9782003at2"/>
<keyword evidence="7 11" id="KW-0862">Zinc</keyword>
<dbReference type="GO" id="GO:0016020">
    <property type="term" value="C:membrane"/>
    <property type="evidence" value="ECO:0007669"/>
    <property type="project" value="UniProtKB-SubCell"/>
</dbReference>
<keyword evidence="4 13" id="KW-0645">Protease</keyword>
<dbReference type="InterPro" id="IPR008915">
    <property type="entry name" value="Peptidase_M50"/>
</dbReference>
<dbReference type="SUPFAM" id="SSF50156">
    <property type="entry name" value="PDZ domain-like"/>
    <property type="match status" value="1"/>
</dbReference>
<sequence length="422" mass="46019">MKTILVFIIIFSVIVIVHEFGHFYFARRSGILVREFSIGMGPKLLQWQGKDGVAYTLRMLPLGGYVRMAGADEGEDLQPGMFVSLVLDEHEVVQTINTSQKLQLTNAIPFEVAQSDLVDALTVSGYVNGDDQNMVTYSVDHDATLIESDGTKIRIAPRDVQFQSAKLSRRMLTNFAGPMNNFILTFILCAVLIVLQGGVGDPSTSKLGSILPDSPAQAAGLKQGDRILSLDGKKVDDWNDLVSVIQAHPKEKLTVTYERKGKKYQTTLTPDAVDSGTQKVGQIGVNMAQKSGIGVAITGAFQLSVDMATQIFKALGSMIVHPDIDKLGGPVAIYQQSSIVASQGLKTILYFMALISINIGIFNLLPIPALDGGKLVLNIVELLRGKPMKPEHEGLITMIGVGLILILFVLVTWNDIQRMFFR</sequence>
<evidence type="ECO:0000256" key="9">
    <source>
        <dbReference type="ARBA" id="ARBA00023049"/>
    </source>
</evidence>
<name>S1P5J9_9ENTE</name>
<evidence type="ECO:0000313" key="14">
    <source>
        <dbReference type="Proteomes" id="UP000014113"/>
    </source>
</evidence>
<keyword evidence="14" id="KW-1185">Reference proteome</keyword>
<feature type="transmembrane region" description="Helical" evidence="11">
    <location>
        <begin position="394"/>
        <end position="413"/>
    </location>
</feature>
<comment type="caution">
    <text evidence="13">The sequence shown here is derived from an EMBL/GenBank/DDBJ whole genome shotgun (WGS) entry which is preliminary data.</text>
</comment>
<organism evidence="13 14">
    <name type="scientific">Enterococcus columbae DSM 7374 = ATCC 51263</name>
    <dbReference type="NCBI Taxonomy" id="1121865"/>
    <lineage>
        <taxon>Bacteria</taxon>
        <taxon>Bacillati</taxon>
        <taxon>Bacillota</taxon>
        <taxon>Bacilli</taxon>
        <taxon>Lactobacillales</taxon>
        <taxon>Enterococcaceae</taxon>
        <taxon>Enterococcus</taxon>
    </lineage>
</organism>
<dbReference type="InterPro" id="IPR036034">
    <property type="entry name" value="PDZ_sf"/>
</dbReference>
<feature type="transmembrane region" description="Helical" evidence="11">
    <location>
        <begin position="179"/>
        <end position="199"/>
    </location>
</feature>
<dbReference type="InterPro" id="IPR004387">
    <property type="entry name" value="Pept_M50_Zn"/>
</dbReference>
<dbReference type="Proteomes" id="UP000014113">
    <property type="component" value="Unassembled WGS sequence"/>
</dbReference>
<keyword evidence="6 11" id="KW-0378">Hydrolase</keyword>
<comment type="similarity">
    <text evidence="3 11">Belongs to the peptidase M50B family.</text>
</comment>
<gene>
    <name evidence="13" type="ORF">I568_00311</name>
</gene>
<accession>S1P5J9</accession>
<evidence type="ECO:0000256" key="5">
    <source>
        <dbReference type="ARBA" id="ARBA00022692"/>
    </source>
</evidence>
<evidence type="ECO:0000256" key="7">
    <source>
        <dbReference type="ARBA" id="ARBA00022833"/>
    </source>
</evidence>
<proteinExistence type="inferred from homology"/>
<dbReference type="STRING" id="1121865.OMW_00895"/>
<dbReference type="CDD" id="cd06163">
    <property type="entry name" value="S2P-M50_PDZ_RseP-like"/>
    <property type="match status" value="1"/>
</dbReference>
<evidence type="ECO:0000256" key="1">
    <source>
        <dbReference type="ARBA" id="ARBA00001947"/>
    </source>
</evidence>
<dbReference type="InterPro" id="IPR001478">
    <property type="entry name" value="PDZ"/>
</dbReference>
<dbReference type="Pfam" id="PF17820">
    <property type="entry name" value="PDZ_6"/>
    <property type="match status" value="1"/>
</dbReference>
<dbReference type="PANTHER" id="PTHR42837:SF2">
    <property type="entry name" value="MEMBRANE METALLOPROTEASE ARASP2, CHLOROPLASTIC-RELATED"/>
    <property type="match status" value="1"/>
</dbReference>
<evidence type="ECO:0000256" key="11">
    <source>
        <dbReference type="RuleBase" id="RU362031"/>
    </source>
</evidence>
<evidence type="ECO:0000256" key="10">
    <source>
        <dbReference type="ARBA" id="ARBA00023136"/>
    </source>
</evidence>
<keyword evidence="9 11" id="KW-0482">Metalloprotease</keyword>
<dbReference type="PATRIC" id="fig|1121865.3.peg.882"/>
<evidence type="ECO:0000259" key="12">
    <source>
        <dbReference type="PROSITE" id="PS50106"/>
    </source>
</evidence>
<dbReference type="PROSITE" id="PS50106">
    <property type="entry name" value="PDZ"/>
    <property type="match status" value="1"/>
</dbReference>
<keyword evidence="8 11" id="KW-1133">Transmembrane helix</keyword>
<dbReference type="GO" id="GO:0004222">
    <property type="term" value="F:metalloendopeptidase activity"/>
    <property type="evidence" value="ECO:0007669"/>
    <property type="project" value="InterPro"/>
</dbReference>
<keyword evidence="5 11" id="KW-0812">Transmembrane</keyword>
<dbReference type="RefSeq" id="WP_016183057.1">
    <property type="nucleotide sequence ID" value="NZ_JXKI01000009.1"/>
</dbReference>
<evidence type="ECO:0000256" key="2">
    <source>
        <dbReference type="ARBA" id="ARBA00004141"/>
    </source>
</evidence>
<dbReference type="SMART" id="SM00228">
    <property type="entry name" value="PDZ"/>
    <property type="match status" value="1"/>
</dbReference>
<keyword evidence="10 11" id="KW-0472">Membrane</keyword>
<comment type="cofactor">
    <cofactor evidence="1 11">
        <name>Zn(2+)</name>
        <dbReference type="ChEBI" id="CHEBI:29105"/>
    </cofactor>
</comment>
<dbReference type="PANTHER" id="PTHR42837">
    <property type="entry name" value="REGULATOR OF SIGMA-E PROTEASE RSEP"/>
    <property type="match status" value="1"/>
</dbReference>
<evidence type="ECO:0000256" key="6">
    <source>
        <dbReference type="ARBA" id="ARBA00022801"/>
    </source>
</evidence>
<dbReference type="EMBL" id="ASWJ01000002">
    <property type="protein sequence ID" value="EOW87646.1"/>
    <property type="molecule type" value="Genomic_DNA"/>
</dbReference>
<dbReference type="Gene3D" id="2.30.42.10">
    <property type="match status" value="1"/>
</dbReference>